<sequence length="155" mass="16707">MSTSTIARAIQNATRRSTVSMTPKRSFHSPFAMLSANSSPTTHNASHAYEKATDVSSTEPTFSYSGRKTYVVSQPDPQSTHYKVPAGAYPTSEPYVNYEATSTPEPYAMSSTSSGPAHPQTNNLDGLKERGVPPIGKVASKYSRMGNAEAWKARA</sequence>
<evidence type="ECO:0000256" key="1">
    <source>
        <dbReference type="SAM" id="MobiDB-lite"/>
    </source>
</evidence>
<gene>
    <name evidence="2" type="ORF">BDV98DRAFT_544844</name>
</gene>
<feature type="region of interest" description="Disordered" evidence="1">
    <location>
        <begin position="95"/>
        <end position="139"/>
    </location>
</feature>
<proteinExistence type="predicted"/>
<name>A0A5C3R0E2_9AGAR</name>
<reference evidence="2 3" key="1">
    <citation type="journal article" date="2019" name="Nat. Ecol. Evol.">
        <title>Megaphylogeny resolves global patterns of mushroom evolution.</title>
        <authorList>
            <person name="Varga T."/>
            <person name="Krizsan K."/>
            <person name="Foldi C."/>
            <person name="Dima B."/>
            <person name="Sanchez-Garcia M."/>
            <person name="Sanchez-Ramirez S."/>
            <person name="Szollosi G.J."/>
            <person name="Szarkandi J.G."/>
            <person name="Papp V."/>
            <person name="Albert L."/>
            <person name="Andreopoulos W."/>
            <person name="Angelini C."/>
            <person name="Antonin V."/>
            <person name="Barry K.W."/>
            <person name="Bougher N.L."/>
            <person name="Buchanan P."/>
            <person name="Buyck B."/>
            <person name="Bense V."/>
            <person name="Catcheside P."/>
            <person name="Chovatia M."/>
            <person name="Cooper J."/>
            <person name="Damon W."/>
            <person name="Desjardin D."/>
            <person name="Finy P."/>
            <person name="Geml J."/>
            <person name="Haridas S."/>
            <person name="Hughes K."/>
            <person name="Justo A."/>
            <person name="Karasinski D."/>
            <person name="Kautmanova I."/>
            <person name="Kiss B."/>
            <person name="Kocsube S."/>
            <person name="Kotiranta H."/>
            <person name="LaButti K.M."/>
            <person name="Lechner B.E."/>
            <person name="Liimatainen K."/>
            <person name="Lipzen A."/>
            <person name="Lukacs Z."/>
            <person name="Mihaltcheva S."/>
            <person name="Morgado L.N."/>
            <person name="Niskanen T."/>
            <person name="Noordeloos M.E."/>
            <person name="Ohm R.A."/>
            <person name="Ortiz-Santana B."/>
            <person name="Ovrebo C."/>
            <person name="Racz N."/>
            <person name="Riley R."/>
            <person name="Savchenko A."/>
            <person name="Shiryaev A."/>
            <person name="Soop K."/>
            <person name="Spirin V."/>
            <person name="Szebenyi C."/>
            <person name="Tomsovsky M."/>
            <person name="Tulloss R.E."/>
            <person name="Uehling J."/>
            <person name="Grigoriev I.V."/>
            <person name="Vagvolgyi C."/>
            <person name="Papp T."/>
            <person name="Martin F.M."/>
            <person name="Miettinen O."/>
            <person name="Hibbett D.S."/>
            <person name="Nagy L.G."/>
        </authorList>
    </citation>
    <scope>NUCLEOTIDE SEQUENCE [LARGE SCALE GENOMIC DNA]</scope>
    <source>
        <strain evidence="2 3">CBS 309.79</strain>
    </source>
</reference>
<accession>A0A5C3R0E2</accession>
<dbReference type="AlphaFoldDB" id="A0A5C3R0E2"/>
<feature type="region of interest" description="Disordered" evidence="1">
    <location>
        <begin position="14"/>
        <end position="65"/>
    </location>
</feature>
<evidence type="ECO:0000313" key="2">
    <source>
        <dbReference type="EMBL" id="TFL04154.1"/>
    </source>
</evidence>
<feature type="compositionally biased region" description="Polar residues" evidence="1">
    <location>
        <begin position="54"/>
        <end position="65"/>
    </location>
</feature>
<organism evidence="2 3">
    <name type="scientific">Pterulicium gracile</name>
    <dbReference type="NCBI Taxonomy" id="1884261"/>
    <lineage>
        <taxon>Eukaryota</taxon>
        <taxon>Fungi</taxon>
        <taxon>Dikarya</taxon>
        <taxon>Basidiomycota</taxon>
        <taxon>Agaricomycotina</taxon>
        <taxon>Agaricomycetes</taxon>
        <taxon>Agaricomycetidae</taxon>
        <taxon>Agaricales</taxon>
        <taxon>Pleurotineae</taxon>
        <taxon>Pterulaceae</taxon>
        <taxon>Pterulicium</taxon>
    </lineage>
</organism>
<dbReference type="EMBL" id="ML178819">
    <property type="protein sequence ID" value="TFL04154.1"/>
    <property type="molecule type" value="Genomic_DNA"/>
</dbReference>
<feature type="compositionally biased region" description="Polar residues" evidence="1">
    <location>
        <begin position="99"/>
        <end position="124"/>
    </location>
</feature>
<dbReference type="Proteomes" id="UP000305067">
    <property type="component" value="Unassembled WGS sequence"/>
</dbReference>
<protein>
    <submittedName>
        <fullName evidence="2">Uncharacterized protein</fullName>
    </submittedName>
</protein>
<keyword evidence="3" id="KW-1185">Reference proteome</keyword>
<feature type="compositionally biased region" description="Polar residues" evidence="1">
    <location>
        <begin position="35"/>
        <end position="45"/>
    </location>
</feature>
<dbReference type="OrthoDB" id="3355886at2759"/>
<feature type="compositionally biased region" description="Polar residues" evidence="1">
    <location>
        <begin position="14"/>
        <end position="23"/>
    </location>
</feature>
<evidence type="ECO:0000313" key="3">
    <source>
        <dbReference type="Proteomes" id="UP000305067"/>
    </source>
</evidence>